<dbReference type="Pfam" id="PF04290">
    <property type="entry name" value="DctQ"/>
    <property type="match status" value="1"/>
</dbReference>
<evidence type="ECO:0000256" key="2">
    <source>
        <dbReference type="ARBA" id="ARBA00022448"/>
    </source>
</evidence>
<evidence type="ECO:0000256" key="6">
    <source>
        <dbReference type="ARBA" id="ARBA00022989"/>
    </source>
</evidence>
<feature type="transmembrane region" description="Helical" evidence="9">
    <location>
        <begin position="21"/>
        <end position="43"/>
    </location>
</feature>
<comment type="subunit">
    <text evidence="9">The complex comprises the extracytoplasmic solute receptor protein and the two transmembrane proteins.</text>
</comment>
<evidence type="ECO:0000256" key="5">
    <source>
        <dbReference type="ARBA" id="ARBA00022692"/>
    </source>
</evidence>
<keyword evidence="6 9" id="KW-1133">Transmembrane helix</keyword>
<proteinExistence type="inferred from homology"/>
<dbReference type="Proteomes" id="UP001526430">
    <property type="component" value="Unassembled WGS sequence"/>
</dbReference>
<evidence type="ECO:0000256" key="1">
    <source>
        <dbReference type="ARBA" id="ARBA00004429"/>
    </source>
</evidence>
<reference evidence="11 12" key="1">
    <citation type="submission" date="2022-10" db="EMBL/GenBank/DDBJ databases">
        <title>Roseococcus glaciei nov., sp. nov., isolated from glacier.</title>
        <authorList>
            <person name="Liu Q."/>
            <person name="Xin Y.-H."/>
        </authorList>
    </citation>
    <scope>NUCLEOTIDE SEQUENCE [LARGE SCALE GENOMIC DNA]</scope>
    <source>
        <strain evidence="11 12">MDT2-1-1</strain>
    </source>
</reference>
<keyword evidence="4 9" id="KW-0997">Cell inner membrane</keyword>
<evidence type="ECO:0000256" key="7">
    <source>
        <dbReference type="ARBA" id="ARBA00023136"/>
    </source>
</evidence>
<sequence>MRALVSLANGIDAVSRAIGMTVRWLAVLLVLLQFAVVVLRYAFGSSFIGMQEGVIYVHAMLFMLAIGYALLIDAHVRVDFFYGRWSERGKAWMDLVGVLVTILPFCWLLVWSSWGYVAVSFRMGEGPMQYGGLPFQPYLKSLILVMAGLLAIQGLSVLIRALAVITGTSDVLFPSRRTVGEA</sequence>
<keyword evidence="12" id="KW-1185">Reference proteome</keyword>
<keyword evidence="7 9" id="KW-0472">Membrane</keyword>
<dbReference type="PANTHER" id="PTHR35011:SF4">
    <property type="entry name" value="SLL1102 PROTEIN"/>
    <property type="match status" value="1"/>
</dbReference>
<keyword evidence="2 9" id="KW-0813">Transport</keyword>
<evidence type="ECO:0000259" key="10">
    <source>
        <dbReference type="Pfam" id="PF04290"/>
    </source>
</evidence>
<evidence type="ECO:0000256" key="3">
    <source>
        <dbReference type="ARBA" id="ARBA00022475"/>
    </source>
</evidence>
<feature type="transmembrane region" description="Helical" evidence="9">
    <location>
        <begin position="95"/>
        <end position="118"/>
    </location>
</feature>
<comment type="caution">
    <text evidence="11">The sequence shown here is derived from an EMBL/GenBank/DDBJ whole genome shotgun (WGS) entry which is preliminary data.</text>
</comment>
<accession>A0ABT3NQB9</accession>
<dbReference type="InterPro" id="IPR055348">
    <property type="entry name" value="DctQ"/>
</dbReference>
<dbReference type="InterPro" id="IPR007387">
    <property type="entry name" value="TRAP_DctQ"/>
</dbReference>
<dbReference type="EMBL" id="JAPFQI010000001">
    <property type="protein sequence ID" value="MCW8084359.1"/>
    <property type="molecule type" value="Genomic_DNA"/>
</dbReference>
<evidence type="ECO:0000256" key="8">
    <source>
        <dbReference type="ARBA" id="ARBA00038436"/>
    </source>
</evidence>
<evidence type="ECO:0000313" key="12">
    <source>
        <dbReference type="Proteomes" id="UP001526430"/>
    </source>
</evidence>
<comment type="similarity">
    <text evidence="8 9">Belongs to the TRAP transporter small permease family.</text>
</comment>
<dbReference type="RefSeq" id="WP_301587960.1">
    <property type="nucleotide sequence ID" value="NZ_JAPFQI010000001.1"/>
</dbReference>
<name>A0ABT3NQB9_9PROT</name>
<protein>
    <recommendedName>
        <fullName evidence="9">TRAP transporter small permease protein</fullName>
    </recommendedName>
</protein>
<comment type="subcellular location">
    <subcellularLocation>
        <location evidence="1 9">Cell inner membrane</location>
        <topology evidence="1 9">Multi-pass membrane protein</topology>
    </subcellularLocation>
</comment>
<feature type="transmembrane region" description="Helical" evidence="9">
    <location>
        <begin position="138"/>
        <end position="159"/>
    </location>
</feature>
<feature type="transmembrane region" description="Helical" evidence="9">
    <location>
        <begin position="55"/>
        <end position="74"/>
    </location>
</feature>
<evidence type="ECO:0000313" key="11">
    <source>
        <dbReference type="EMBL" id="MCW8084359.1"/>
    </source>
</evidence>
<evidence type="ECO:0000256" key="4">
    <source>
        <dbReference type="ARBA" id="ARBA00022519"/>
    </source>
</evidence>
<keyword evidence="5 9" id="KW-0812">Transmembrane</keyword>
<keyword evidence="3" id="KW-1003">Cell membrane</keyword>
<gene>
    <name evidence="11" type="ORF">OF850_01855</name>
</gene>
<feature type="domain" description="Tripartite ATP-independent periplasmic transporters DctQ component" evidence="10">
    <location>
        <begin position="29"/>
        <end position="162"/>
    </location>
</feature>
<evidence type="ECO:0000256" key="9">
    <source>
        <dbReference type="RuleBase" id="RU369079"/>
    </source>
</evidence>
<dbReference type="PANTHER" id="PTHR35011">
    <property type="entry name" value="2,3-DIKETO-L-GULONATE TRAP TRANSPORTER SMALL PERMEASE PROTEIN YIAM"/>
    <property type="match status" value="1"/>
</dbReference>
<organism evidence="11 12">
    <name type="scientific">Sabulicella glaciei</name>
    <dbReference type="NCBI Taxonomy" id="2984948"/>
    <lineage>
        <taxon>Bacteria</taxon>
        <taxon>Pseudomonadati</taxon>
        <taxon>Pseudomonadota</taxon>
        <taxon>Alphaproteobacteria</taxon>
        <taxon>Acetobacterales</taxon>
        <taxon>Acetobacteraceae</taxon>
        <taxon>Sabulicella</taxon>
    </lineage>
</organism>
<comment type="function">
    <text evidence="9">Part of the tripartite ATP-independent periplasmic (TRAP) transport system.</text>
</comment>